<organism evidence="2 3">
    <name type="scientific">Gymnopilus junonius</name>
    <name type="common">Spectacular rustgill mushroom</name>
    <name type="synonym">Gymnopilus spectabilis subsp. junonius</name>
    <dbReference type="NCBI Taxonomy" id="109634"/>
    <lineage>
        <taxon>Eukaryota</taxon>
        <taxon>Fungi</taxon>
        <taxon>Dikarya</taxon>
        <taxon>Basidiomycota</taxon>
        <taxon>Agaricomycotina</taxon>
        <taxon>Agaricomycetes</taxon>
        <taxon>Agaricomycetidae</taxon>
        <taxon>Agaricales</taxon>
        <taxon>Agaricineae</taxon>
        <taxon>Hymenogastraceae</taxon>
        <taxon>Gymnopilus</taxon>
    </lineage>
</organism>
<accession>A0A9P5NJ34</accession>
<dbReference type="AlphaFoldDB" id="A0A9P5NJ34"/>
<evidence type="ECO:0000313" key="3">
    <source>
        <dbReference type="Proteomes" id="UP000724874"/>
    </source>
</evidence>
<evidence type="ECO:0000313" key="2">
    <source>
        <dbReference type="EMBL" id="KAF8886419.1"/>
    </source>
</evidence>
<reference evidence="2" key="1">
    <citation type="submission" date="2020-11" db="EMBL/GenBank/DDBJ databases">
        <authorList>
            <consortium name="DOE Joint Genome Institute"/>
            <person name="Ahrendt S."/>
            <person name="Riley R."/>
            <person name="Andreopoulos W."/>
            <person name="LaButti K."/>
            <person name="Pangilinan J."/>
            <person name="Ruiz-duenas F.J."/>
            <person name="Barrasa J.M."/>
            <person name="Sanchez-Garcia M."/>
            <person name="Camarero S."/>
            <person name="Miyauchi S."/>
            <person name="Serrano A."/>
            <person name="Linde D."/>
            <person name="Babiker R."/>
            <person name="Drula E."/>
            <person name="Ayuso-Fernandez I."/>
            <person name="Pacheco R."/>
            <person name="Padilla G."/>
            <person name="Ferreira P."/>
            <person name="Barriuso J."/>
            <person name="Kellner H."/>
            <person name="Castanera R."/>
            <person name="Alfaro M."/>
            <person name="Ramirez L."/>
            <person name="Pisabarro A.G."/>
            <person name="Kuo A."/>
            <person name="Tritt A."/>
            <person name="Lipzen A."/>
            <person name="He G."/>
            <person name="Yan M."/>
            <person name="Ng V."/>
            <person name="Cullen D."/>
            <person name="Martin F."/>
            <person name="Rosso M.-N."/>
            <person name="Henrissat B."/>
            <person name="Hibbett D."/>
            <person name="Martinez A.T."/>
            <person name="Grigoriev I.V."/>
        </authorList>
    </citation>
    <scope>NUCLEOTIDE SEQUENCE</scope>
    <source>
        <strain evidence="2">AH 44721</strain>
    </source>
</reference>
<dbReference type="EMBL" id="JADNYJ010000096">
    <property type="protein sequence ID" value="KAF8886419.1"/>
    <property type="molecule type" value="Genomic_DNA"/>
</dbReference>
<proteinExistence type="predicted"/>
<dbReference type="PANTHER" id="PTHR21310">
    <property type="entry name" value="AMINOGLYCOSIDE PHOSPHOTRANSFERASE-RELATED-RELATED"/>
    <property type="match status" value="1"/>
</dbReference>
<dbReference type="InterPro" id="IPR002575">
    <property type="entry name" value="Aminoglycoside_PTrfase"/>
</dbReference>
<comment type="caution">
    <text evidence="2">The sequence shown here is derived from an EMBL/GenBank/DDBJ whole genome shotgun (WGS) entry which is preliminary data.</text>
</comment>
<dbReference type="InterPro" id="IPR011009">
    <property type="entry name" value="Kinase-like_dom_sf"/>
</dbReference>
<gene>
    <name evidence="2" type="ORF">CPB84DRAFT_1542239</name>
</gene>
<dbReference type="Gene3D" id="3.90.1200.10">
    <property type="match status" value="1"/>
</dbReference>
<evidence type="ECO:0000259" key="1">
    <source>
        <dbReference type="Pfam" id="PF01636"/>
    </source>
</evidence>
<dbReference type="PANTHER" id="PTHR21310:SF58">
    <property type="entry name" value="AMINOGLYCOSIDE PHOSPHOTRANSFERASE DOMAIN-CONTAINING PROTEIN"/>
    <property type="match status" value="1"/>
</dbReference>
<name>A0A9P5NJ34_GYMJU</name>
<protein>
    <recommendedName>
        <fullName evidence="1">Aminoglycoside phosphotransferase domain-containing protein</fullName>
    </recommendedName>
</protein>
<keyword evidence="3" id="KW-1185">Reference proteome</keyword>
<feature type="domain" description="Aminoglycoside phosphotransferase" evidence="1">
    <location>
        <begin position="68"/>
        <end position="269"/>
    </location>
</feature>
<dbReference type="InterPro" id="IPR051678">
    <property type="entry name" value="AGP_Transferase"/>
</dbReference>
<sequence>MTPTLLRSSTNSDLDAFIIQGIKSWTPTSRTELPPKCELIYQGDASKVFSPAQFPAVVIKWQHDSREEVLCMQYARRHLSSVVSIPRILYCPPFKFSRGRFAEYSLKGRPWGAWFICMDRCPGVSLDKVIEGMTPSQLDHIALQLKTILLHMSTCVRPRTLGSVTGGPYCNFFFPNYVAPKHAFTSVGEFNDHIRWMLMLFCTETFTESFLAQFPRNAAKRFAHADLLPRNIMVEEGGSTITGIVDWSTAGFYPEYWEYARMHDRDCMTPAWDYVLQRVFPTPRR</sequence>
<dbReference type="Proteomes" id="UP000724874">
    <property type="component" value="Unassembled WGS sequence"/>
</dbReference>
<dbReference type="Pfam" id="PF01636">
    <property type="entry name" value="APH"/>
    <property type="match status" value="1"/>
</dbReference>
<dbReference type="SUPFAM" id="SSF56112">
    <property type="entry name" value="Protein kinase-like (PK-like)"/>
    <property type="match status" value="1"/>
</dbReference>
<dbReference type="OrthoDB" id="5598852at2759"/>